<evidence type="ECO:0000313" key="5">
    <source>
        <dbReference type="Proteomes" id="UP000594454"/>
    </source>
</evidence>
<gene>
    <name evidence="4" type="ORF">HERILL_LOCUS7724</name>
</gene>
<accession>A0A7R8UQM3</accession>
<dbReference type="GO" id="GO:0016616">
    <property type="term" value="F:oxidoreductase activity, acting on the CH-OH group of donors, NAD or NADP as acceptor"/>
    <property type="evidence" value="ECO:0007669"/>
    <property type="project" value="UniProtKB-ARBA"/>
</dbReference>
<comment type="similarity">
    <text evidence="1 3">Belongs to the short-chain dehydrogenases/reductases (SDR) family.</text>
</comment>
<protein>
    <recommendedName>
        <fullName evidence="6">Farnesol dehydrogenase</fullName>
    </recommendedName>
</protein>
<dbReference type="InterPro" id="IPR036291">
    <property type="entry name" value="NAD(P)-bd_dom_sf"/>
</dbReference>
<dbReference type="PRINTS" id="PR00080">
    <property type="entry name" value="SDRFAMILY"/>
</dbReference>
<dbReference type="InParanoid" id="A0A7R8UQM3"/>
<proteinExistence type="inferred from homology"/>
<reference evidence="4 5" key="1">
    <citation type="submission" date="2020-11" db="EMBL/GenBank/DDBJ databases">
        <authorList>
            <person name="Wallbank WR R."/>
            <person name="Pardo Diaz C."/>
            <person name="Kozak K."/>
            <person name="Martin S."/>
            <person name="Jiggins C."/>
            <person name="Moest M."/>
            <person name="Warren A I."/>
            <person name="Generalovic N T."/>
            <person name="Byers J.R.P. K."/>
            <person name="Montejo-Kovacevich G."/>
            <person name="Yen C E."/>
        </authorList>
    </citation>
    <scope>NUCLEOTIDE SEQUENCE [LARGE SCALE GENOMIC DNA]</scope>
</reference>
<dbReference type="InterPro" id="IPR002347">
    <property type="entry name" value="SDR_fam"/>
</dbReference>
<organism evidence="4 5">
    <name type="scientific">Hermetia illucens</name>
    <name type="common">Black soldier fly</name>
    <dbReference type="NCBI Taxonomy" id="343691"/>
    <lineage>
        <taxon>Eukaryota</taxon>
        <taxon>Metazoa</taxon>
        <taxon>Ecdysozoa</taxon>
        <taxon>Arthropoda</taxon>
        <taxon>Hexapoda</taxon>
        <taxon>Insecta</taxon>
        <taxon>Pterygota</taxon>
        <taxon>Neoptera</taxon>
        <taxon>Endopterygota</taxon>
        <taxon>Diptera</taxon>
        <taxon>Brachycera</taxon>
        <taxon>Stratiomyomorpha</taxon>
        <taxon>Stratiomyidae</taxon>
        <taxon>Hermetiinae</taxon>
        <taxon>Hermetia</taxon>
    </lineage>
</organism>
<dbReference type="PRINTS" id="PR00081">
    <property type="entry name" value="GDHRDH"/>
</dbReference>
<dbReference type="PANTHER" id="PTHR43115:SF4">
    <property type="entry name" value="DEHYDROGENASE_REDUCTASE SDR FAMILY MEMBER 11"/>
    <property type="match status" value="1"/>
</dbReference>
<dbReference type="SUPFAM" id="SSF51735">
    <property type="entry name" value="NAD(P)-binding Rossmann-fold domains"/>
    <property type="match status" value="1"/>
</dbReference>
<keyword evidence="5" id="KW-1185">Reference proteome</keyword>
<dbReference type="AlphaFoldDB" id="A0A7R8UQM3"/>
<keyword evidence="2" id="KW-0560">Oxidoreductase</keyword>
<evidence type="ECO:0000256" key="3">
    <source>
        <dbReference type="RuleBase" id="RU000363"/>
    </source>
</evidence>
<sequence length="262" mass="28570">MERWRGKVAIVTGASSGIGAALVKDLVHYGVQVVALARRDDRLKEIRDSLPAGQKALVHPIKCDITQEEDIKSAFAWVEKNLGGVDILVNNAGVLRMTAALKPDNSQDIKDTINTNVIGLAFCTREAYHSMKRRNVSGHIFLVNSLAGHRVPDFGPSMSSSVYAASKYAVTALTEIYRQELANAGTKIKVTSISPGPVDTEIFPGAINMIKDKVKILDPEDISESIIYALSTKPHVQVQDIILRPLAVDMPSLVKQLTTEKK</sequence>
<dbReference type="FunFam" id="3.40.50.720:FF:000047">
    <property type="entry name" value="NADP-dependent L-serine/L-allo-threonine dehydrogenase"/>
    <property type="match status" value="1"/>
</dbReference>
<dbReference type="PANTHER" id="PTHR43115">
    <property type="entry name" value="DEHYDROGENASE/REDUCTASE SDR FAMILY MEMBER 11"/>
    <property type="match status" value="1"/>
</dbReference>
<name>A0A7R8UQM3_HERIL</name>
<dbReference type="OrthoDB" id="1933717at2759"/>
<evidence type="ECO:0008006" key="6">
    <source>
        <dbReference type="Google" id="ProtNLM"/>
    </source>
</evidence>
<dbReference type="Gene3D" id="3.40.50.720">
    <property type="entry name" value="NAD(P)-binding Rossmann-like Domain"/>
    <property type="match status" value="1"/>
</dbReference>
<evidence type="ECO:0000256" key="1">
    <source>
        <dbReference type="ARBA" id="ARBA00006484"/>
    </source>
</evidence>
<dbReference type="Pfam" id="PF00106">
    <property type="entry name" value="adh_short"/>
    <property type="match status" value="1"/>
</dbReference>
<dbReference type="Proteomes" id="UP000594454">
    <property type="component" value="Chromosome 3"/>
</dbReference>
<evidence type="ECO:0000313" key="4">
    <source>
        <dbReference type="EMBL" id="CAD7084850.1"/>
    </source>
</evidence>
<evidence type="ECO:0000256" key="2">
    <source>
        <dbReference type="ARBA" id="ARBA00023002"/>
    </source>
</evidence>
<dbReference type="OMA" id="AYTPSKF"/>
<dbReference type="EMBL" id="LR899011">
    <property type="protein sequence ID" value="CAD7084850.1"/>
    <property type="molecule type" value="Genomic_DNA"/>
</dbReference>